<proteinExistence type="predicted"/>
<keyword evidence="5" id="KW-1185">Reference proteome</keyword>
<organism evidence="4 5">
    <name type="scientific">Saitozyma podzolica</name>
    <dbReference type="NCBI Taxonomy" id="1890683"/>
    <lineage>
        <taxon>Eukaryota</taxon>
        <taxon>Fungi</taxon>
        <taxon>Dikarya</taxon>
        <taxon>Basidiomycota</taxon>
        <taxon>Agaricomycotina</taxon>
        <taxon>Tremellomycetes</taxon>
        <taxon>Tremellales</taxon>
        <taxon>Trimorphomycetaceae</taxon>
        <taxon>Saitozyma</taxon>
    </lineage>
</organism>
<comment type="caution">
    <text evidence="4">The sequence shown here is derived from an EMBL/GenBank/DDBJ whole genome shotgun (WGS) entry which is preliminary data.</text>
</comment>
<accession>A0A427YFV2</accession>
<feature type="compositionally biased region" description="Polar residues" evidence="2">
    <location>
        <begin position="23"/>
        <end position="38"/>
    </location>
</feature>
<dbReference type="Proteomes" id="UP000279259">
    <property type="component" value="Unassembled WGS sequence"/>
</dbReference>
<dbReference type="EMBL" id="RSCD01000011">
    <property type="protein sequence ID" value="RSH90051.1"/>
    <property type="molecule type" value="Genomic_DNA"/>
</dbReference>
<gene>
    <name evidence="4" type="ORF">EHS25_001384</name>
</gene>
<evidence type="ECO:0000313" key="4">
    <source>
        <dbReference type="EMBL" id="RSH90051.1"/>
    </source>
</evidence>
<dbReference type="PANTHER" id="PTHR24067">
    <property type="entry name" value="UBIQUITIN-CONJUGATING ENZYME E2"/>
    <property type="match status" value="1"/>
</dbReference>
<dbReference type="InterPro" id="IPR000608">
    <property type="entry name" value="UBC"/>
</dbReference>
<dbReference type="InterPro" id="IPR016135">
    <property type="entry name" value="UBQ-conjugating_enzyme/RWD"/>
</dbReference>
<name>A0A427YFV2_9TREE</name>
<dbReference type="OrthoDB" id="19692at2759"/>
<dbReference type="Pfam" id="PF00179">
    <property type="entry name" value="UQ_con"/>
    <property type="match status" value="1"/>
</dbReference>
<dbReference type="InterPro" id="IPR050113">
    <property type="entry name" value="Ub_conjugating_enzyme"/>
</dbReference>
<keyword evidence="1" id="KW-0833">Ubl conjugation pathway</keyword>
<reference evidence="4 5" key="1">
    <citation type="submission" date="2018-11" db="EMBL/GenBank/DDBJ databases">
        <title>Genome sequence of Saitozyma podzolica DSM 27192.</title>
        <authorList>
            <person name="Aliyu H."/>
            <person name="Gorte O."/>
            <person name="Ochsenreither K."/>
        </authorList>
    </citation>
    <scope>NUCLEOTIDE SEQUENCE [LARGE SCALE GENOMIC DNA]</scope>
    <source>
        <strain evidence="4 5">DSM 27192</strain>
    </source>
</reference>
<evidence type="ECO:0000313" key="5">
    <source>
        <dbReference type="Proteomes" id="UP000279259"/>
    </source>
</evidence>
<protein>
    <recommendedName>
        <fullName evidence="3">UBC core domain-containing protein</fullName>
    </recommendedName>
</protein>
<evidence type="ECO:0000259" key="3">
    <source>
        <dbReference type="PROSITE" id="PS50127"/>
    </source>
</evidence>
<dbReference type="Gene3D" id="3.10.110.10">
    <property type="entry name" value="Ubiquitin Conjugating Enzyme"/>
    <property type="match status" value="1"/>
</dbReference>
<dbReference type="SUPFAM" id="SSF54495">
    <property type="entry name" value="UBC-like"/>
    <property type="match status" value="1"/>
</dbReference>
<feature type="region of interest" description="Disordered" evidence="2">
    <location>
        <begin position="1"/>
        <end position="38"/>
    </location>
</feature>
<feature type="compositionally biased region" description="Polar residues" evidence="2">
    <location>
        <begin position="1"/>
        <end position="14"/>
    </location>
</feature>
<dbReference type="STRING" id="1890683.A0A427YFV2"/>
<evidence type="ECO:0000256" key="1">
    <source>
        <dbReference type="ARBA" id="ARBA00022786"/>
    </source>
</evidence>
<feature type="domain" description="UBC core" evidence="3">
    <location>
        <begin position="38"/>
        <end position="204"/>
    </location>
</feature>
<evidence type="ECO:0000256" key="2">
    <source>
        <dbReference type="SAM" id="MobiDB-lite"/>
    </source>
</evidence>
<dbReference type="FunFam" id="3.10.110.10:FF:000051">
    <property type="entry name" value="ubiquitin-conjugating enzyme E2 R2-like"/>
    <property type="match status" value="1"/>
</dbReference>
<dbReference type="CDD" id="cd23795">
    <property type="entry name" value="UBCc_UBE2G1"/>
    <property type="match status" value="1"/>
</dbReference>
<dbReference type="AlphaFoldDB" id="A0A427YFV2"/>
<dbReference type="SMART" id="SM00212">
    <property type="entry name" value="UBCc"/>
    <property type="match status" value="1"/>
</dbReference>
<dbReference type="PROSITE" id="PS50127">
    <property type="entry name" value="UBC_2"/>
    <property type="match status" value="1"/>
</dbReference>
<sequence length="240" mass="26340">MPHPRSSSGGVTSPSPAPYPSRPGSSKPGTPAQSSTANSSLILRKQLLELQKNPVDGFSAGLVDDDNILEWQIVIMGPPDTLYEGAILKARLIFPEEFPLLPPKMIFDSEMWHPNVYNQGSRKGEVCVSILHQPGEDEWGYEDAGERWLPVHTVESVLISVISLLSADVPDLNSPANVDAAKEVREDFAVYEVHGARSLRRRIMLEKGHVGDGVLAGGFGRGYKKKVKRLARRSAEEAYE</sequence>